<dbReference type="EMBL" id="JACHJU010000001">
    <property type="protein sequence ID" value="MBB4938435.1"/>
    <property type="molecule type" value="Genomic_DNA"/>
</dbReference>
<evidence type="ECO:0000313" key="3">
    <source>
        <dbReference type="Proteomes" id="UP000534286"/>
    </source>
</evidence>
<accession>A0A7W7RUJ9</accession>
<comment type="caution">
    <text evidence="2">The sequence shown here is derived from an EMBL/GenBank/DDBJ whole genome shotgun (WGS) entry which is preliminary data.</text>
</comment>
<dbReference type="AlphaFoldDB" id="A0A7W7RUJ9"/>
<sequence>MDVVQPRNGCLSSRYVWGVTLDDDTSAKITSYRPRNDPPGWQQVAEQVQATVAAAAPMTGYRVERLLHVVGSLALWCQARGLPADPELWLRHESIDTFVLRDVPTCPRAPRRPTAPGCARYAPRSRGLSAARRHRPHSAPPPSGPPPTPHPNWPDCETGPTISPARSAPMRWRCWPWPPDAAEAASVRGSHLRILPEGAVVLDVPGTHRLIVARARWEAHLAQAAESALADSDRYLFRPRRSTTYAKNLVASWAWARRPAGALPALSARRLRASWIVELLTARIDPGVVAAAAGLAPAALARYQHFVPPLDEPAATALLRGGR</sequence>
<name>A0A7W7RUJ9_9ACTN</name>
<evidence type="ECO:0000313" key="2">
    <source>
        <dbReference type="EMBL" id="MBB4938435.1"/>
    </source>
</evidence>
<feature type="compositionally biased region" description="Pro residues" evidence="1">
    <location>
        <begin position="138"/>
        <end position="152"/>
    </location>
</feature>
<evidence type="ECO:0000256" key="1">
    <source>
        <dbReference type="SAM" id="MobiDB-lite"/>
    </source>
</evidence>
<feature type="compositionally biased region" description="Low complexity" evidence="1">
    <location>
        <begin position="106"/>
        <end position="120"/>
    </location>
</feature>
<dbReference type="Proteomes" id="UP000534286">
    <property type="component" value="Unassembled WGS sequence"/>
</dbReference>
<organism evidence="2 3">
    <name type="scientific">Streptosporangium album</name>
    <dbReference type="NCBI Taxonomy" id="47479"/>
    <lineage>
        <taxon>Bacteria</taxon>
        <taxon>Bacillati</taxon>
        <taxon>Actinomycetota</taxon>
        <taxon>Actinomycetes</taxon>
        <taxon>Streptosporangiales</taxon>
        <taxon>Streptosporangiaceae</taxon>
        <taxon>Streptosporangium</taxon>
    </lineage>
</organism>
<gene>
    <name evidence="2" type="ORF">FHR32_002740</name>
</gene>
<dbReference type="RefSeq" id="WP_221465390.1">
    <property type="nucleotide sequence ID" value="NZ_BAABEK010000048.1"/>
</dbReference>
<reference evidence="2 3" key="1">
    <citation type="submission" date="2020-08" db="EMBL/GenBank/DDBJ databases">
        <title>Sequencing the genomes of 1000 actinobacteria strains.</title>
        <authorList>
            <person name="Klenk H.-P."/>
        </authorList>
    </citation>
    <scope>NUCLEOTIDE SEQUENCE [LARGE SCALE GENOMIC DNA]</scope>
    <source>
        <strain evidence="2 3">DSM 43023</strain>
    </source>
</reference>
<protein>
    <submittedName>
        <fullName evidence="2">Uncharacterized protein</fullName>
    </submittedName>
</protein>
<proteinExistence type="predicted"/>
<feature type="region of interest" description="Disordered" evidence="1">
    <location>
        <begin position="106"/>
        <end position="162"/>
    </location>
</feature>
<keyword evidence="3" id="KW-1185">Reference proteome</keyword>